<feature type="transmembrane region" description="Helical" evidence="15">
    <location>
        <begin position="1199"/>
        <end position="1221"/>
    </location>
</feature>
<dbReference type="SUPFAM" id="SSF161070">
    <property type="entry name" value="SNF-like"/>
    <property type="match status" value="1"/>
</dbReference>
<evidence type="ECO:0000256" key="14">
    <source>
        <dbReference type="SAM" id="MobiDB-lite"/>
    </source>
</evidence>
<dbReference type="InterPro" id="IPR000175">
    <property type="entry name" value="Na/ntran_symport"/>
</dbReference>
<dbReference type="Pfam" id="PF18594">
    <property type="entry name" value="Sas6_CC"/>
    <property type="match status" value="1"/>
</dbReference>
<dbReference type="Proteomes" id="UP000225706">
    <property type="component" value="Unassembled WGS sequence"/>
</dbReference>
<feature type="transmembrane region" description="Helical" evidence="15">
    <location>
        <begin position="1100"/>
        <end position="1119"/>
    </location>
</feature>
<dbReference type="PANTHER" id="PTHR44281:SF2">
    <property type="entry name" value="SPINDLE ASSEMBLY ABNORMAL PROTEIN 6 HOMOLOG"/>
    <property type="match status" value="1"/>
</dbReference>
<feature type="coiled-coil region" evidence="13">
    <location>
        <begin position="516"/>
        <end position="550"/>
    </location>
</feature>
<feature type="coiled-coil region" evidence="13">
    <location>
        <begin position="578"/>
        <end position="724"/>
    </location>
</feature>
<feature type="disulfide bond" evidence="12">
    <location>
        <begin position="1046"/>
        <end position="1055"/>
    </location>
</feature>
<keyword evidence="12" id="KW-1015">Disulfide bond</keyword>
<feature type="domain" description="SAS-6 coiled-coil" evidence="17">
    <location>
        <begin position="512"/>
        <end position="541"/>
    </location>
</feature>
<evidence type="ECO:0000256" key="1">
    <source>
        <dbReference type="ARBA" id="ARBA00004141"/>
    </source>
</evidence>
<accession>A0A2B4RTL4</accession>
<feature type="transmembrane region" description="Helical" evidence="15">
    <location>
        <begin position="997"/>
        <end position="1022"/>
    </location>
</feature>
<dbReference type="InterPro" id="IPR038558">
    <property type="entry name" value="SAS-6_N_sf"/>
</dbReference>
<feature type="coiled-coil region" evidence="13">
    <location>
        <begin position="753"/>
        <end position="808"/>
    </location>
</feature>
<proteinExistence type="predicted"/>
<evidence type="ECO:0000256" key="5">
    <source>
        <dbReference type="ARBA" id="ARBA00022490"/>
    </source>
</evidence>
<evidence type="ECO:0000256" key="6">
    <source>
        <dbReference type="ARBA" id="ARBA00022692"/>
    </source>
</evidence>
<evidence type="ECO:0000313" key="19">
    <source>
        <dbReference type="Proteomes" id="UP000225706"/>
    </source>
</evidence>
<keyword evidence="9 15" id="KW-0472">Membrane</keyword>
<keyword evidence="6 15" id="KW-0812">Transmembrane</keyword>
<evidence type="ECO:0000259" key="16">
    <source>
        <dbReference type="Pfam" id="PF16531"/>
    </source>
</evidence>
<gene>
    <name evidence="18" type="primary">SASS6</name>
    <name evidence="18" type="ORF">AWC38_SpisGene15999</name>
</gene>
<dbReference type="PROSITE" id="PS50267">
    <property type="entry name" value="NA_NEUROTRAN_SYMP_3"/>
    <property type="match status" value="2"/>
</dbReference>
<keyword evidence="8 13" id="KW-0175">Coiled coil</keyword>
<feature type="transmembrane region" description="Helical" evidence="15">
    <location>
        <begin position="1131"/>
        <end position="1155"/>
    </location>
</feature>
<dbReference type="PROSITE" id="PS51835">
    <property type="entry name" value="DENN_C9ORF72"/>
    <property type="match status" value="1"/>
</dbReference>
<evidence type="ECO:0000256" key="11">
    <source>
        <dbReference type="ARBA" id="ARBA00023306"/>
    </source>
</evidence>
<dbReference type="InterPro" id="IPR041513">
    <property type="entry name" value="SAS6_CC"/>
</dbReference>
<evidence type="ECO:0000256" key="7">
    <source>
        <dbReference type="ARBA" id="ARBA00022989"/>
    </source>
</evidence>
<evidence type="ECO:0000256" key="9">
    <source>
        <dbReference type="ARBA" id="ARBA00023136"/>
    </source>
</evidence>
<keyword evidence="7 15" id="KW-1133">Transmembrane helix</keyword>
<evidence type="ECO:0000259" key="17">
    <source>
        <dbReference type="Pfam" id="PF18594"/>
    </source>
</evidence>
<dbReference type="Pfam" id="PF16531">
    <property type="entry name" value="SAS-6_N"/>
    <property type="match status" value="1"/>
</dbReference>
<comment type="subcellular location">
    <subcellularLocation>
        <location evidence="2">Cytoplasm</location>
        <location evidence="2">Cytoskeleton</location>
        <location evidence="2">Microtubule organizing center</location>
        <location evidence="2">Centrosome</location>
    </subcellularLocation>
    <subcellularLocation>
        <location evidence="1">Membrane</location>
        <topology evidence="1">Multi-pass membrane protein</topology>
    </subcellularLocation>
</comment>
<evidence type="ECO:0000256" key="12">
    <source>
        <dbReference type="PIRSR" id="PIRSR600175-2"/>
    </source>
</evidence>
<evidence type="ECO:0000256" key="15">
    <source>
        <dbReference type="SAM" id="Phobius"/>
    </source>
</evidence>
<reference evidence="19" key="1">
    <citation type="journal article" date="2017" name="bioRxiv">
        <title>Comparative analysis of the genomes of Stylophora pistillata and Acropora digitifera provides evidence for extensive differences between species of corals.</title>
        <authorList>
            <person name="Voolstra C.R."/>
            <person name="Li Y."/>
            <person name="Liew Y.J."/>
            <person name="Baumgarten S."/>
            <person name="Zoccola D."/>
            <person name="Flot J.-F."/>
            <person name="Tambutte S."/>
            <person name="Allemand D."/>
            <person name="Aranda M."/>
        </authorList>
    </citation>
    <scope>NUCLEOTIDE SEQUENCE [LARGE SCALE GENOMIC DNA]</scope>
</reference>
<dbReference type="STRING" id="50429.A0A2B4RTL4"/>
<dbReference type="GO" id="GO:0005813">
    <property type="term" value="C:centrosome"/>
    <property type="evidence" value="ECO:0007669"/>
    <property type="project" value="UniProtKB-SubCell"/>
</dbReference>
<dbReference type="GO" id="GO:0005085">
    <property type="term" value="F:guanyl-nucleotide exchange factor activity"/>
    <property type="evidence" value="ECO:0007669"/>
    <property type="project" value="InterPro"/>
</dbReference>
<keyword evidence="10" id="KW-0206">Cytoskeleton</keyword>
<keyword evidence="19" id="KW-1185">Reference proteome</keyword>
<evidence type="ECO:0000256" key="2">
    <source>
        <dbReference type="ARBA" id="ARBA00004300"/>
    </source>
</evidence>
<dbReference type="PANTHER" id="PTHR44281">
    <property type="entry name" value="SPINDLE ASSEMBLY ABNORMAL PROTEIN 6 HOMOLOG"/>
    <property type="match status" value="1"/>
</dbReference>
<evidence type="ECO:0000256" key="8">
    <source>
        <dbReference type="ARBA" id="ARBA00023054"/>
    </source>
</evidence>
<dbReference type="CDD" id="cd10142">
    <property type="entry name" value="HD_SAS6_N"/>
    <property type="match status" value="1"/>
</dbReference>
<dbReference type="AlphaFoldDB" id="A0A2B4RTL4"/>
<dbReference type="GO" id="GO:0016020">
    <property type="term" value="C:membrane"/>
    <property type="evidence" value="ECO:0007669"/>
    <property type="project" value="UniProtKB-SubCell"/>
</dbReference>
<feature type="transmembrane region" description="Helical" evidence="15">
    <location>
        <begin position="964"/>
        <end position="985"/>
    </location>
</feature>
<dbReference type="InterPro" id="IPR027819">
    <property type="entry name" value="C9orf72"/>
</dbReference>
<keyword evidence="4" id="KW-0813">Transport</keyword>
<dbReference type="Gene3D" id="2.170.210.20">
    <property type="entry name" value="Spindle assembly abnormal protein 6, N-terminal domain"/>
    <property type="match status" value="1"/>
</dbReference>
<dbReference type="PRINTS" id="PR00176">
    <property type="entry name" value="NANEUSMPORT"/>
</dbReference>
<dbReference type="InterPro" id="IPR037272">
    <property type="entry name" value="SNS_sf"/>
</dbReference>
<dbReference type="Pfam" id="PF00209">
    <property type="entry name" value="SNF"/>
    <property type="match status" value="2"/>
</dbReference>
<feature type="region of interest" description="Disordered" evidence="14">
    <location>
        <begin position="859"/>
        <end position="881"/>
    </location>
</feature>
<dbReference type="EMBL" id="LSMT01000353">
    <property type="protein sequence ID" value="PFX19585.1"/>
    <property type="molecule type" value="Genomic_DNA"/>
</dbReference>
<evidence type="ECO:0000256" key="10">
    <source>
        <dbReference type="ARBA" id="ARBA00023212"/>
    </source>
</evidence>
<dbReference type="GO" id="GO:0007099">
    <property type="term" value="P:centriole replication"/>
    <property type="evidence" value="ECO:0007669"/>
    <property type="project" value="TreeGrafter"/>
</dbReference>
<evidence type="ECO:0000256" key="3">
    <source>
        <dbReference type="ARBA" id="ARBA00020407"/>
    </source>
</evidence>
<sequence length="1229" mass="138440">MAGMSNLKDDDSSSFYTTPGDDVFHFSNLSPSHMSILEESGPFVALVLSCWDNLLGPRLQHVWRGNGDTESQENSVKYVVGRTVHGELLRDAPENVVDTKLFVLKDHGIVCHSFIFSGCDKSGTNLSGLSLIIPFSEFKNYLPLLELVEERVKILIAKLRVLQAKDLASSLSVFSKYLPRFIQTITSLKTAGIPDSIPLSETSFGPGQANSLDDHFLRRVITSHLQTFGSTLVVGKALDKVNLMVNTLALMLSPEERKRSRYAVDTFSNDSSDFYDSDLYVQGLLKSSKELFGLPVKGIITSSLPSTLVDMDTMEVKQTCPFNEHIIIRREFINIELALLSEEAEDAPVFPELGLLHNSEEIGLLVQTFLHDVSILFIENKCSCVILGRCDNSNTVIKIRAFDHKNTSTELVVRITDEEDLCFLYNLVLGESDFHTLKSQQGLLVDFCAFPQKFIDLLELCREEEQRDSPKFLLQFVVGSGLDQGVAILHVVETNPFKHLTHLSLKFLPGSDAEVKKYLANCLKNLQDEKQILERRLANTEADLQQKLSTCQEVLAIKTRELSSVQSDCSAKSSQLENKQAQELAAEREKALQMVTEKQQTFERKKKELEQNHQAKIMRLEARLKDVEDSNRECKFAKQELHKLRRENGSLDSERHEHSKTVSQLQTRVAVLEQELRDKEQVIARTNELLENSNEQRKKQEKLMEEKQEQISKMEANMKSVTADVIKGNEIIQRLQSELRTYKSKMKLKSVVMTKQEKLLEEKETALEKHRQEKSSLETTLRNKEEELKKLSESLETTTAKLEESKQLLKTNENVINWLNKQMNDQMMSQQRLGPFEMHTKPVSTRGPPLIPYNKVTSTTVSSTASTGNRTDIPRFSEPAQIPYRKPGPRHGLLPQPVGQSTPNVPSGVLPPSGGVTPLTGLTHNTEPFLDAKYLHPTANEAQRTGSEPPLMSAYFPKPRATFLIPYFLTLITCGIPLFYLELALGQYLSLGAIKAWAVICPALKGIGVAMVIISFLISIYYNVVISWSLLYLYHSFASVVPWKSCGNSWNTPFCSEDLRNSTANCTAVNCSMNAFSPSQEFWERRILDVLNGIDELGEIRLPLATTLFIAWVTVFFCIHKGIKSSGKVAYFTAIFPYIVLCILLVRGVSLPGALDGIIFYLKPDVEKLLEPQLIFLGSITQWKRITYNGYMYPDWAQAVAWLLALSSFLAIPIFALCAILHPKGSFRE</sequence>
<keyword evidence="11" id="KW-0131">Cell cycle</keyword>
<dbReference type="Pfam" id="PF15019">
    <property type="entry name" value="C9orf72-like"/>
    <property type="match status" value="1"/>
</dbReference>
<organism evidence="18 19">
    <name type="scientific">Stylophora pistillata</name>
    <name type="common">Smooth cauliflower coral</name>
    <dbReference type="NCBI Taxonomy" id="50429"/>
    <lineage>
        <taxon>Eukaryota</taxon>
        <taxon>Metazoa</taxon>
        <taxon>Cnidaria</taxon>
        <taxon>Anthozoa</taxon>
        <taxon>Hexacorallia</taxon>
        <taxon>Scleractinia</taxon>
        <taxon>Astrocoeniina</taxon>
        <taxon>Pocilloporidae</taxon>
        <taxon>Stylophora</taxon>
    </lineage>
</organism>
<dbReference type="GO" id="GO:0005814">
    <property type="term" value="C:centriole"/>
    <property type="evidence" value="ECO:0007669"/>
    <property type="project" value="TreeGrafter"/>
</dbReference>
<dbReference type="OrthoDB" id="49058at2759"/>
<comment type="caution">
    <text evidence="18">The sequence shown here is derived from an EMBL/GenBank/DDBJ whole genome shotgun (WGS) entry which is preliminary data.</text>
</comment>
<keyword evidence="5" id="KW-0963">Cytoplasm</keyword>
<protein>
    <recommendedName>
        <fullName evidence="3">Spindle assembly abnormal protein 6 homolog</fullName>
    </recommendedName>
</protein>
<name>A0A2B4RTL4_STYPI</name>
<evidence type="ECO:0000256" key="4">
    <source>
        <dbReference type="ARBA" id="ARBA00022448"/>
    </source>
</evidence>
<feature type="domain" description="Spindle assembly abnormal protein 6 N-terminal" evidence="16">
    <location>
        <begin position="394"/>
        <end position="507"/>
    </location>
</feature>
<dbReference type="InterPro" id="IPR032396">
    <property type="entry name" value="SAS-6_N"/>
</dbReference>
<evidence type="ECO:0000256" key="13">
    <source>
        <dbReference type="SAM" id="Coils"/>
    </source>
</evidence>
<evidence type="ECO:0000313" key="18">
    <source>
        <dbReference type="EMBL" id="PFX19585.1"/>
    </source>
</evidence>